<evidence type="ECO:0000256" key="5">
    <source>
        <dbReference type="ARBA" id="ARBA00023136"/>
    </source>
</evidence>
<dbReference type="InterPro" id="IPR052027">
    <property type="entry name" value="PspC"/>
</dbReference>
<proteinExistence type="predicted"/>
<feature type="transmembrane region" description="Helical" evidence="7">
    <location>
        <begin position="203"/>
        <end position="224"/>
    </location>
</feature>
<evidence type="ECO:0000256" key="2">
    <source>
        <dbReference type="ARBA" id="ARBA00022475"/>
    </source>
</evidence>
<dbReference type="InterPro" id="IPR007168">
    <property type="entry name" value="Phageshock_PspC_N"/>
</dbReference>
<feature type="transmembrane region" description="Helical" evidence="7">
    <location>
        <begin position="57"/>
        <end position="79"/>
    </location>
</feature>
<dbReference type="Proteomes" id="UP001500457">
    <property type="component" value="Unassembled WGS sequence"/>
</dbReference>
<evidence type="ECO:0000256" key="7">
    <source>
        <dbReference type="SAM" id="Phobius"/>
    </source>
</evidence>
<feature type="transmembrane region" description="Helical" evidence="7">
    <location>
        <begin position="114"/>
        <end position="131"/>
    </location>
</feature>
<evidence type="ECO:0000313" key="9">
    <source>
        <dbReference type="EMBL" id="GAA4865604.1"/>
    </source>
</evidence>
<name>A0ABP9E1B2_9PSEU</name>
<feature type="transmembrane region" description="Helical" evidence="7">
    <location>
        <begin position="258"/>
        <end position="276"/>
    </location>
</feature>
<evidence type="ECO:0000256" key="3">
    <source>
        <dbReference type="ARBA" id="ARBA00022692"/>
    </source>
</evidence>
<keyword evidence="10" id="KW-1185">Reference proteome</keyword>
<evidence type="ECO:0000259" key="8">
    <source>
        <dbReference type="Pfam" id="PF04024"/>
    </source>
</evidence>
<dbReference type="RefSeq" id="WP_274229817.1">
    <property type="nucleotide sequence ID" value="NZ_BAABHQ010000002.1"/>
</dbReference>
<dbReference type="Pfam" id="PF04024">
    <property type="entry name" value="PspC"/>
    <property type="match status" value="1"/>
</dbReference>
<dbReference type="PANTHER" id="PTHR33885">
    <property type="entry name" value="PHAGE SHOCK PROTEIN C"/>
    <property type="match status" value="1"/>
</dbReference>
<comment type="subcellular location">
    <subcellularLocation>
        <location evidence="1">Cell membrane</location>
        <topology evidence="1">Single-pass membrane protein</topology>
    </subcellularLocation>
</comment>
<reference evidence="10" key="1">
    <citation type="journal article" date="2019" name="Int. J. Syst. Evol. Microbiol.">
        <title>The Global Catalogue of Microorganisms (GCM) 10K type strain sequencing project: providing services to taxonomists for standard genome sequencing and annotation.</title>
        <authorList>
            <consortium name="The Broad Institute Genomics Platform"/>
            <consortium name="The Broad Institute Genome Sequencing Center for Infectious Disease"/>
            <person name="Wu L."/>
            <person name="Ma J."/>
        </authorList>
    </citation>
    <scope>NUCLEOTIDE SEQUENCE [LARGE SCALE GENOMIC DNA]</scope>
    <source>
        <strain evidence="10">JCM 17983</strain>
    </source>
</reference>
<evidence type="ECO:0000256" key="6">
    <source>
        <dbReference type="SAM" id="MobiDB-lite"/>
    </source>
</evidence>
<feature type="transmembrane region" description="Helical" evidence="7">
    <location>
        <begin position="91"/>
        <end position="108"/>
    </location>
</feature>
<keyword evidence="4 7" id="KW-1133">Transmembrane helix</keyword>
<sequence length="410" mass="40979">MSSPGQGSRAPAGADVGSTLREMWGTRPARLKEDRKVAGVAAAIARRYAIDPTIVRVAFVVAAFYGIGLLVYLAGVLVLPRVDEHGRRETPVWAIVLGSILGVIAVAGAFSGDLGTVIGVVTVVGLFYALHRTRGHLRDPQRPIAPADGGTPAAGVHAADPATGDTTDTPRPPSWDPLGAAPFAWDLPEPAEPPAPKPPRSRLVPVTLAAALLAAAAVAGLGLLGVLPLGVTAVIATALGVVGAGLVVGAFLHRGRGLVVAAVPLALILVAAANGGPGRGGPWDDRVAPWTDDRSGAVQALGDATWAPAPYAVAPAYETAYGDITLDLRALAAVPPGSAPVRTQAQSGAGDVTVIVPANADVAATCESGGGDATCLGTGPIRDLGPDGPGGPVIDLQAVSGGGDVEVRRG</sequence>
<keyword evidence="3 7" id="KW-0812">Transmembrane</keyword>
<feature type="domain" description="Phage shock protein PspC N-terminal" evidence="8">
    <location>
        <begin position="28"/>
        <end position="81"/>
    </location>
</feature>
<gene>
    <name evidence="9" type="ORF">GCM10023203_12130</name>
</gene>
<evidence type="ECO:0000256" key="4">
    <source>
        <dbReference type="ARBA" id="ARBA00022989"/>
    </source>
</evidence>
<dbReference type="EMBL" id="BAABHQ010000002">
    <property type="protein sequence ID" value="GAA4865604.1"/>
    <property type="molecule type" value="Genomic_DNA"/>
</dbReference>
<protein>
    <recommendedName>
        <fullName evidence="8">Phage shock protein PspC N-terminal domain-containing protein</fullName>
    </recommendedName>
</protein>
<feature type="compositionally biased region" description="Low complexity" evidence="6">
    <location>
        <begin position="158"/>
        <end position="169"/>
    </location>
</feature>
<feature type="transmembrane region" description="Helical" evidence="7">
    <location>
        <begin position="230"/>
        <end position="251"/>
    </location>
</feature>
<accession>A0ABP9E1B2</accession>
<evidence type="ECO:0000256" key="1">
    <source>
        <dbReference type="ARBA" id="ARBA00004162"/>
    </source>
</evidence>
<keyword evidence="5 7" id="KW-0472">Membrane</keyword>
<dbReference type="PANTHER" id="PTHR33885:SF3">
    <property type="entry name" value="PHAGE SHOCK PROTEIN C"/>
    <property type="match status" value="1"/>
</dbReference>
<evidence type="ECO:0000313" key="10">
    <source>
        <dbReference type="Proteomes" id="UP001500457"/>
    </source>
</evidence>
<organism evidence="9 10">
    <name type="scientific">Actinomycetospora straminea</name>
    <dbReference type="NCBI Taxonomy" id="663607"/>
    <lineage>
        <taxon>Bacteria</taxon>
        <taxon>Bacillati</taxon>
        <taxon>Actinomycetota</taxon>
        <taxon>Actinomycetes</taxon>
        <taxon>Pseudonocardiales</taxon>
        <taxon>Pseudonocardiaceae</taxon>
        <taxon>Actinomycetospora</taxon>
    </lineage>
</organism>
<comment type="caution">
    <text evidence="9">The sequence shown here is derived from an EMBL/GenBank/DDBJ whole genome shotgun (WGS) entry which is preliminary data.</text>
</comment>
<keyword evidence="2" id="KW-1003">Cell membrane</keyword>
<feature type="region of interest" description="Disordered" evidence="6">
    <location>
        <begin position="139"/>
        <end position="199"/>
    </location>
</feature>